<dbReference type="AlphaFoldDB" id="A0A6A6ZAD6"/>
<name>A0A6A6ZAD6_9PEZI</name>
<sequence length="116" mass="12725">MMAHGSGVVCTLTSLRAPPPFTRGLFPTNLVALTPANKDTTTQGVKQSALEVVYKNDDSTVWIFITASLIKSSLEKSIGKFSSPARIWLAAWSFNLWRMVQSLYTHACGAQVYTVE</sequence>
<dbReference type="EMBL" id="MU003692">
    <property type="protein sequence ID" value="KAF2817798.1"/>
    <property type="molecule type" value="Genomic_DNA"/>
</dbReference>
<proteinExistence type="predicted"/>
<keyword evidence="2" id="KW-1185">Reference proteome</keyword>
<gene>
    <name evidence="1 3" type="ORF">BDZ99DRAFT_24206</name>
</gene>
<reference evidence="3" key="3">
    <citation type="submission" date="2025-04" db="UniProtKB">
        <authorList>
            <consortium name="RefSeq"/>
        </authorList>
    </citation>
    <scope>IDENTIFICATION</scope>
    <source>
        <strain evidence="3">CBS 304.34</strain>
    </source>
</reference>
<dbReference type="GeneID" id="54454497"/>
<accession>A0A6A6ZAD6</accession>
<evidence type="ECO:0000313" key="2">
    <source>
        <dbReference type="Proteomes" id="UP000504636"/>
    </source>
</evidence>
<organism evidence="1">
    <name type="scientific">Mytilinidion resinicola</name>
    <dbReference type="NCBI Taxonomy" id="574789"/>
    <lineage>
        <taxon>Eukaryota</taxon>
        <taxon>Fungi</taxon>
        <taxon>Dikarya</taxon>
        <taxon>Ascomycota</taxon>
        <taxon>Pezizomycotina</taxon>
        <taxon>Dothideomycetes</taxon>
        <taxon>Pleosporomycetidae</taxon>
        <taxon>Mytilinidiales</taxon>
        <taxon>Mytilinidiaceae</taxon>
        <taxon>Mytilinidion</taxon>
    </lineage>
</organism>
<dbReference type="RefSeq" id="XP_033584762.1">
    <property type="nucleotide sequence ID" value="XM_033713604.1"/>
</dbReference>
<protein>
    <submittedName>
        <fullName evidence="1 3">Uncharacterized protein</fullName>
    </submittedName>
</protein>
<reference evidence="1 3" key="1">
    <citation type="journal article" date="2020" name="Stud. Mycol.">
        <title>101 Dothideomycetes genomes: a test case for predicting lifestyles and emergence of pathogens.</title>
        <authorList>
            <person name="Haridas S."/>
            <person name="Albert R."/>
            <person name="Binder M."/>
            <person name="Bloem J."/>
            <person name="Labutti K."/>
            <person name="Salamov A."/>
            <person name="Andreopoulos B."/>
            <person name="Baker S."/>
            <person name="Barry K."/>
            <person name="Bills G."/>
            <person name="Bluhm B."/>
            <person name="Cannon C."/>
            <person name="Castanera R."/>
            <person name="Culley D."/>
            <person name="Daum C."/>
            <person name="Ezra D."/>
            <person name="Gonzalez J."/>
            <person name="Henrissat B."/>
            <person name="Kuo A."/>
            <person name="Liang C."/>
            <person name="Lipzen A."/>
            <person name="Lutzoni F."/>
            <person name="Magnuson J."/>
            <person name="Mondo S."/>
            <person name="Nolan M."/>
            <person name="Ohm R."/>
            <person name="Pangilinan J."/>
            <person name="Park H.-J."/>
            <person name="Ramirez L."/>
            <person name="Alfaro M."/>
            <person name="Sun H."/>
            <person name="Tritt A."/>
            <person name="Yoshinaga Y."/>
            <person name="Zwiers L.-H."/>
            <person name="Turgeon B."/>
            <person name="Goodwin S."/>
            <person name="Spatafora J."/>
            <person name="Crous P."/>
            <person name="Grigoriev I."/>
        </authorList>
    </citation>
    <scope>NUCLEOTIDE SEQUENCE</scope>
    <source>
        <strain evidence="1 3">CBS 304.34</strain>
    </source>
</reference>
<evidence type="ECO:0000313" key="3">
    <source>
        <dbReference type="RefSeq" id="XP_033584762.1"/>
    </source>
</evidence>
<reference evidence="3" key="2">
    <citation type="submission" date="2020-04" db="EMBL/GenBank/DDBJ databases">
        <authorList>
            <consortium name="NCBI Genome Project"/>
        </authorList>
    </citation>
    <scope>NUCLEOTIDE SEQUENCE</scope>
    <source>
        <strain evidence="3">CBS 304.34</strain>
    </source>
</reference>
<evidence type="ECO:0000313" key="1">
    <source>
        <dbReference type="EMBL" id="KAF2817798.1"/>
    </source>
</evidence>
<dbReference type="Proteomes" id="UP000504636">
    <property type="component" value="Unplaced"/>
</dbReference>